<evidence type="ECO:0000313" key="1">
    <source>
        <dbReference type="EMBL" id="JAE08979.1"/>
    </source>
</evidence>
<name>A0A0A9FCN5_ARUDO</name>
<dbReference type="AlphaFoldDB" id="A0A0A9FCN5"/>
<organism evidence="1">
    <name type="scientific">Arundo donax</name>
    <name type="common">Giant reed</name>
    <name type="synonym">Donax arundinaceus</name>
    <dbReference type="NCBI Taxonomy" id="35708"/>
    <lineage>
        <taxon>Eukaryota</taxon>
        <taxon>Viridiplantae</taxon>
        <taxon>Streptophyta</taxon>
        <taxon>Embryophyta</taxon>
        <taxon>Tracheophyta</taxon>
        <taxon>Spermatophyta</taxon>
        <taxon>Magnoliopsida</taxon>
        <taxon>Liliopsida</taxon>
        <taxon>Poales</taxon>
        <taxon>Poaceae</taxon>
        <taxon>PACMAD clade</taxon>
        <taxon>Arundinoideae</taxon>
        <taxon>Arundineae</taxon>
        <taxon>Arundo</taxon>
    </lineage>
</organism>
<sequence length="100" mass="11497">MGLTCLLRICSIRSHECDKREVNEARTNRGMNWTCPMNYKVTICDVFLQIHVEIFLSFPQSPRSSKTKFIVKSDARNMNNCCAENHPSDNLMIASDNTVR</sequence>
<reference evidence="1" key="1">
    <citation type="submission" date="2014-09" db="EMBL/GenBank/DDBJ databases">
        <authorList>
            <person name="Magalhaes I.L.F."/>
            <person name="Oliveira U."/>
            <person name="Santos F.R."/>
            <person name="Vidigal T.H.D.A."/>
            <person name="Brescovit A.D."/>
            <person name="Santos A.J."/>
        </authorList>
    </citation>
    <scope>NUCLEOTIDE SEQUENCE</scope>
    <source>
        <tissue evidence="1">Shoot tissue taken approximately 20 cm above the soil surface</tissue>
    </source>
</reference>
<dbReference type="EMBL" id="GBRH01188917">
    <property type="protein sequence ID" value="JAE08979.1"/>
    <property type="molecule type" value="Transcribed_RNA"/>
</dbReference>
<protein>
    <submittedName>
        <fullName evidence="1">Uncharacterized protein</fullName>
    </submittedName>
</protein>
<proteinExistence type="predicted"/>
<accession>A0A0A9FCN5</accession>
<reference evidence="1" key="2">
    <citation type="journal article" date="2015" name="Data Brief">
        <title>Shoot transcriptome of the giant reed, Arundo donax.</title>
        <authorList>
            <person name="Barrero R.A."/>
            <person name="Guerrero F.D."/>
            <person name="Moolhuijzen P."/>
            <person name="Goolsby J.A."/>
            <person name="Tidwell J."/>
            <person name="Bellgard S.E."/>
            <person name="Bellgard M.I."/>
        </authorList>
    </citation>
    <scope>NUCLEOTIDE SEQUENCE</scope>
    <source>
        <tissue evidence="1">Shoot tissue taken approximately 20 cm above the soil surface</tissue>
    </source>
</reference>